<evidence type="ECO:0000256" key="1">
    <source>
        <dbReference type="SAM" id="MobiDB-lite"/>
    </source>
</evidence>
<evidence type="ECO:0000313" key="2">
    <source>
        <dbReference type="EMBL" id="KAF4461673.1"/>
    </source>
</evidence>
<proteinExistence type="predicted"/>
<evidence type="ECO:0000313" key="3">
    <source>
        <dbReference type="Proteomes" id="UP000554235"/>
    </source>
</evidence>
<keyword evidence="3" id="KW-1185">Reference proteome</keyword>
<dbReference type="EMBL" id="JAADYS010001669">
    <property type="protein sequence ID" value="KAF4461673.1"/>
    <property type="molecule type" value="Genomic_DNA"/>
</dbReference>
<comment type="caution">
    <text evidence="2">The sequence shown here is derived from an EMBL/GenBank/DDBJ whole genome shotgun (WGS) entry which is preliminary data.</text>
</comment>
<gene>
    <name evidence="2" type="ORF">FALBO_11505</name>
</gene>
<accession>A0A8H4P8U8</accession>
<feature type="compositionally biased region" description="Polar residues" evidence="1">
    <location>
        <begin position="17"/>
        <end position="57"/>
    </location>
</feature>
<name>A0A8H4P8U8_9HYPO</name>
<feature type="region of interest" description="Disordered" evidence="1">
    <location>
        <begin position="1"/>
        <end position="233"/>
    </location>
</feature>
<feature type="compositionally biased region" description="Polar residues" evidence="1">
    <location>
        <begin position="86"/>
        <end position="98"/>
    </location>
</feature>
<organism evidence="2 3">
    <name type="scientific">Fusarium albosuccineum</name>
    <dbReference type="NCBI Taxonomy" id="1237068"/>
    <lineage>
        <taxon>Eukaryota</taxon>
        <taxon>Fungi</taxon>
        <taxon>Dikarya</taxon>
        <taxon>Ascomycota</taxon>
        <taxon>Pezizomycotina</taxon>
        <taxon>Sordariomycetes</taxon>
        <taxon>Hypocreomycetidae</taxon>
        <taxon>Hypocreales</taxon>
        <taxon>Nectriaceae</taxon>
        <taxon>Fusarium</taxon>
        <taxon>Fusarium decemcellulare species complex</taxon>
    </lineage>
</organism>
<sequence>MASARDPARLRQGLHPISTTSVGVFNSSLHSPISAVSMSSSHLQSAQTPGSSIQPYNPQEWGPTAGTVVERPVQYAGEVQGKYPPRSQQQRPMSTAFDSTPVSTPTPPPRMSTTMHRPSPEPQIANQSFPPPPGVNGRNTSRERRFGLPSLSRRRDVEQTSSPPPQPHLPPSHRQSMVIQTSFHQPAPENHAMSGFVHGPPAARRAVSAGAVETPTSARSRSASQTRWEPGMP</sequence>
<reference evidence="2 3" key="1">
    <citation type="submission" date="2020-01" db="EMBL/GenBank/DDBJ databases">
        <title>Identification and distribution of gene clusters putatively required for synthesis of sphingolipid metabolism inhibitors in phylogenetically diverse species of the filamentous fungus Fusarium.</title>
        <authorList>
            <person name="Kim H.-S."/>
            <person name="Busman M."/>
            <person name="Brown D.W."/>
            <person name="Divon H."/>
            <person name="Uhlig S."/>
            <person name="Proctor R.H."/>
        </authorList>
    </citation>
    <scope>NUCLEOTIDE SEQUENCE [LARGE SCALE GENOMIC DNA]</scope>
    <source>
        <strain evidence="2 3">NRRL 20459</strain>
    </source>
</reference>
<protein>
    <submittedName>
        <fullName evidence="2">Uncharacterized protein</fullName>
    </submittedName>
</protein>
<feature type="non-terminal residue" evidence="2">
    <location>
        <position position="1"/>
    </location>
</feature>
<dbReference type="Proteomes" id="UP000554235">
    <property type="component" value="Unassembled WGS sequence"/>
</dbReference>
<dbReference type="AlphaFoldDB" id="A0A8H4P8U8"/>
<dbReference type="OrthoDB" id="5078511at2759"/>